<feature type="region of interest" description="Disordered" evidence="1">
    <location>
        <begin position="1"/>
        <end position="46"/>
    </location>
</feature>
<protein>
    <recommendedName>
        <fullName evidence="5">MFS transporter</fullName>
    </recommendedName>
</protein>
<dbReference type="Proteomes" id="UP001500984">
    <property type="component" value="Unassembled WGS sequence"/>
</dbReference>
<proteinExistence type="predicted"/>
<name>A0ABN2WAC6_9MICO</name>
<keyword evidence="2" id="KW-0472">Membrane</keyword>
<keyword evidence="4" id="KW-1185">Reference proteome</keyword>
<evidence type="ECO:0000313" key="4">
    <source>
        <dbReference type="Proteomes" id="UP001500984"/>
    </source>
</evidence>
<feature type="compositionally biased region" description="Basic and acidic residues" evidence="1">
    <location>
        <begin position="13"/>
        <end position="27"/>
    </location>
</feature>
<keyword evidence="2" id="KW-1133">Transmembrane helix</keyword>
<evidence type="ECO:0000256" key="1">
    <source>
        <dbReference type="SAM" id="MobiDB-lite"/>
    </source>
</evidence>
<accession>A0ABN2WAC6</accession>
<evidence type="ECO:0000313" key="3">
    <source>
        <dbReference type="EMBL" id="GAA2087817.1"/>
    </source>
</evidence>
<keyword evidence="2" id="KW-0812">Transmembrane</keyword>
<comment type="caution">
    <text evidence="3">The sequence shown here is derived from an EMBL/GenBank/DDBJ whole genome shotgun (WGS) entry which is preliminary data.</text>
</comment>
<dbReference type="EMBL" id="BAAAPZ010000002">
    <property type="protein sequence ID" value="GAA2087817.1"/>
    <property type="molecule type" value="Genomic_DNA"/>
</dbReference>
<evidence type="ECO:0000256" key="2">
    <source>
        <dbReference type="SAM" id="Phobius"/>
    </source>
</evidence>
<organism evidence="3 4">
    <name type="scientific">Brevibacterium salitolerans</name>
    <dbReference type="NCBI Taxonomy" id="1403566"/>
    <lineage>
        <taxon>Bacteria</taxon>
        <taxon>Bacillati</taxon>
        <taxon>Actinomycetota</taxon>
        <taxon>Actinomycetes</taxon>
        <taxon>Micrococcales</taxon>
        <taxon>Brevibacteriaceae</taxon>
        <taxon>Brevibacterium</taxon>
    </lineage>
</organism>
<sequence length="78" mass="8363">MHPDGTSRTPDPPAHEAQHHDAQHHEAQASAPPAHRTAPASPDDHRKFSLSEDWLATVAGLLLFAACMAGLLTPEMLP</sequence>
<gene>
    <name evidence="3" type="ORF">GCM10009823_02470</name>
</gene>
<reference evidence="3 4" key="1">
    <citation type="journal article" date="2019" name="Int. J. Syst. Evol. Microbiol.">
        <title>The Global Catalogue of Microorganisms (GCM) 10K type strain sequencing project: providing services to taxonomists for standard genome sequencing and annotation.</title>
        <authorList>
            <consortium name="The Broad Institute Genomics Platform"/>
            <consortium name="The Broad Institute Genome Sequencing Center for Infectious Disease"/>
            <person name="Wu L."/>
            <person name="Ma J."/>
        </authorList>
    </citation>
    <scope>NUCLEOTIDE SEQUENCE [LARGE SCALE GENOMIC DNA]</scope>
    <source>
        <strain evidence="3 4">JCM 15900</strain>
    </source>
</reference>
<evidence type="ECO:0008006" key="5">
    <source>
        <dbReference type="Google" id="ProtNLM"/>
    </source>
</evidence>
<feature type="transmembrane region" description="Helical" evidence="2">
    <location>
        <begin position="54"/>
        <end position="73"/>
    </location>
</feature>
<dbReference type="RefSeq" id="WP_291792589.1">
    <property type="nucleotide sequence ID" value="NZ_BAAAPZ010000002.1"/>
</dbReference>